<dbReference type="PANTHER" id="PTHR33712:SF7">
    <property type="entry name" value="LIGHT-INDEPENDENT PROTOCHLOROPHYLLIDE REDUCTASE SUBUNIT B"/>
    <property type="match status" value="1"/>
</dbReference>
<dbReference type="EC" id="1.18.6.1" evidence="4 15"/>
<keyword evidence="6 15" id="KW-0479">Metal-binding</keyword>
<evidence type="ECO:0000256" key="13">
    <source>
        <dbReference type="ARBA" id="ARBA00047967"/>
    </source>
</evidence>
<feature type="domain" description="Nitrogenase molybdenum-iron protein beta chain N-terminal" evidence="17">
    <location>
        <begin position="29"/>
        <end position="83"/>
    </location>
</feature>
<reference evidence="18" key="1">
    <citation type="journal article" date="2014" name="Int. J. Syst. Evol. Microbiol.">
        <title>Complete genome sequence of Corynebacterium casei LMG S-19264T (=DSM 44701T), isolated from a smear-ripened cheese.</title>
        <authorList>
            <consortium name="US DOE Joint Genome Institute (JGI-PGF)"/>
            <person name="Walter F."/>
            <person name="Albersmeier A."/>
            <person name="Kalinowski J."/>
            <person name="Ruckert C."/>
        </authorList>
    </citation>
    <scope>NUCLEOTIDE SEQUENCE</scope>
    <source>
        <strain evidence="18">CGMCC 1.15034</strain>
    </source>
</reference>
<evidence type="ECO:0000256" key="12">
    <source>
        <dbReference type="ARBA" id="ARBA00023231"/>
    </source>
</evidence>
<comment type="subunit">
    <text evidence="3 15">Tetramer of two alpha and two beta chains. Forms complex with the iron protein (nitrogenase component 2).</text>
</comment>
<sequence length="541" mass="60029">MHRSGSAYARRRANLVDKPIAEKESAALTQNAEHVLDHLDLFRGPEYQQMLAKKKALFENPHDQREVERISEWSKTREYREKNFAREALTVNPAKACQPLGAVFAASGFEGTLPFVHGSQGCVAYYRSHLSRHFKEPSSCVSSSMTEDAGVFGGLNNMIDGLANAYNIYKPKMIAVSTTCMAEVIGDDLNAFIKTAKEKGSVPAQYDVPFAHTPAFVGSHVTGYDNALKSILEHFWDGKAGTASKLERKVNGKINFIGGFDGYTVGNIREIKRVFELMGIEYTILADNSDVFDTPTDGEFRMYDGGTTLEDAANAIHAKATISMQQHCTEKTLSFVEGHGHEVAAFNYPIGVSATDEFLMTVSRMTGKPIAKALERERGRLVDAMADSSAYLHGKKFAIYGDPDLCYGLSSFLLELGAEPAHVLSTNGGKAWAEKMEELFVSSLFGKNCSAYPGKDLWHMRSLLCTEPVDYLIGNTYGKYLERDTGTPLIRIGFPVFDRHHQHRYPVWGYQGGINVLVKILDKVLDQMDRTGADYSFDIIR</sequence>
<dbReference type="PROSITE" id="PS00090">
    <property type="entry name" value="NITROGENASE_1_2"/>
    <property type="match status" value="1"/>
</dbReference>
<evidence type="ECO:0000256" key="10">
    <source>
        <dbReference type="ARBA" id="ARBA00023004"/>
    </source>
</evidence>
<dbReference type="InterPro" id="IPR005976">
    <property type="entry name" value="Nase_Mo-Fe_CF_bsu"/>
</dbReference>
<keyword evidence="7 15" id="KW-0547">Nucleotide-binding</keyword>
<dbReference type="SUPFAM" id="SSF53807">
    <property type="entry name" value="Helical backbone' metal receptor"/>
    <property type="match status" value="1"/>
</dbReference>
<dbReference type="Pfam" id="PF00148">
    <property type="entry name" value="Oxidored_nitro"/>
    <property type="match status" value="1"/>
</dbReference>
<keyword evidence="11 15" id="KW-0411">Iron-sulfur</keyword>
<dbReference type="Pfam" id="PF11844">
    <property type="entry name" value="DUF3364"/>
    <property type="match status" value="1"/>
</dbReference>
<evidence type="ECO:0000256" key="14">
    <source>
        <dbReference type="RuleBase" id="RU004021"/>
    </source>
</evidence>
<comment type="cofactor">
    <cofactor evidence="15">
        <name>[8Fe-7S] cluster</name>
        <dbReference type="ChEBI" id="CHEBI:21143"/>
    </cofactor>
    <text evidence="15">Binds 1 [8Fe-7S] cluster per heterodimer.</text>
</comment>
<evidence type="ECO:0000256" key="1">
    <source>
        <dbReference type="ARBA" id="ARBA00002621"/>
    </source>
</evidence>
<comment type="similarity">
    <text evidence="2 14">Belongs to the NifD/NifK/NifE/NifN family.</text>
</comment>
<dbReference type="CDD" id="cd01974">
    <property type="entry name" value="Nitrogenase_MoFe_beta"/>
    <property type="match status" value="1"/>
</dbReference>
<comment type="caution">
    <text evidence="18">The sequence shown here is derived from an EMBL/GenBank/DDBJ whole genome shotgun (WGS) entry which is preliminary data.</text>
</comment>
<comment type="function">
    <text evidence="1 15">This molybdenum-iron protein is part of the nitrogenase complex that catalyzes the key enzymatic reactions in nitrogen fixation.</text>
</comment>
<reference evidence="18" key="2">
    <citation type="submission" date="2022-12" db="EMBL/GenBank/DDBJ databases">
        <authorList>
            <person name="Sun Q."/>
            <person name="Zhou Y."/>
        </authorList>
    </citation>
    <scope>NUCLEOTIDE SEQUENCE</scope>
    <source>
        <strain evidence="18">CGMCC 1.15034</strain>
    </source>
</reference>
<proteinExistence type="inferred from homology"/>
<evidence type="ECO:0000259" key="16">
    <source>
        <dbReference type="Pfam" id="PF00148"/>
    </source>
</evidence>
<evidence type="ECO:0000256" key="6">
    <source>
        <dbReference type="ARBA" id="ARBA00022723"/>
    </source>
</evidence>
<dbReference type="Gene3D" id="3.40.50.1980">
    <property type="entry name" value="Nitrogenase molybdenum iron protein domain"/>
    <property type="match status" value="3"/>
</dbReference>
<evidence type="ECO:0000256" key="3">
    <source>
        <dbReference type="ARBA" id="ARBA00011462"/>
    </source>
</evidence>
<evidence type="ECO:0000313" key="19">
    <source>
        <dbReference type="Proteomes" id="UP000625079"/>
    </source>
</evidence>
<gene>
    <name evidence="18" type="primary">nifK</name>
    <name evidence="18" type="ORF">GCM10010987_75530</name>
</gene>
<keyword evidence="8 15" id="KW-0067">ATP-binding</keyword>
<keyword evidence="9 15" id="KW-0560">Oxidoreductase</keyword>
<evidence type="ECO:0000313" key="18">
    <source>
        <dbReference type="EMBL" id="GGI33667.1"/>
    </source>
</evidence>
<dbReference type="Gene3D" id="1.20.89.10">
    <property type="entry name" value="Nitrogenase Molybdenum-iron Protein, subunit B, domain 4"/>
    <property type="match status" value="1"/>
</dbReference>
<evidence type="ECO:0000256" key="5">
    <source>
        <dbReference type="ARBA" id="ARBA00014775"/>
    </source>
</evidence>
<evidence type="ECO:0000256" key="8">
    <source>
        <dbReference type="ARBA" id="ARBA00022840"/>
    </source>
</evidence>
<keyword evidence="10 15" id="KW-0408">Iron</keyword>
<evidence type="ECO:0000256" key="2">
    <source>
        <dbReference type="ARBA" id="ARBA00011002"/>
    </source>
</evidence>
<protein>
    <recommendedName>
        <fullName evidence="5 15">Nitrogenase molybdenum-iron protein beta chain</fullName>
        <ecNumber evidence="4 15">1.18.6.1</ecNumber>
    </recommendedName>
    <alternativeName>
        <fullName evidence="15">Dinitrogenase</fullName>
    </alternativeName>
</protein>
<dbReference type="Proteomes" id="UP000625079">
    <property type="component" value="Unassembled WGS sequence"/>
</dbReference>
<dbReference type="NCBIfam" id="TIGR01286">
    <property type="entry name" value="nifK"/>
    <property type="match status" value="1"/>
</dbReference>
<dbReference type="PANTHER" id="PTHR33712">
    <property type="entry name" value="LIGHT-INDEPENDENT PROTOCHLOROPHYLLIDE REDUCTASE SUBUNIT B"/>
    <property type="match status" value="1"/>
</dbReference>
<dbReference type="InterPro" id="IPR050152">
    <property type="entry name" value="ChlB/BchB/BchZ"/>
</dbReference>
<dbReference type="GO" id="GO:0016163">
    <property type="term" value="F:nitrogenase activity"/>
    <property type="evidence" value="ECO:0007669"/>
    <property type="project" value="UniProtKB-EC"/>
</dbReference>
<dbReference type="InterPro" id="IPR000318">
    <property type="entry name" value="Nase_comp1_CS"/>
</dbReference>
<feature type="domain" description="Nitrogenase/oxidoreductase component 1" evidence="16">
    <location>
        <begin position="97"/>
        <end position="522"/>
    </location>
</feature>
<dbReference type="EMBL" id="BMHC01000032">
    <property type="protein sequence ID" value="GGI33667.1"/>
    <property type="molecule type" value="Genomic_DNA"/>
</dbReference>
<evidence type="ECO:0000256" key="7">
    <source>
        <dbReference type="ARBA" id="ARBA00022741"/>
    </source>
</evidence>
<keyword evidence="12 14" id="KW-0535">Nitrogen fixation</keyword>
<dbReference type="InterPro" id="IPR000510">
    <property type="entry name" value="Nase/OxRdtase_comp1"/>
</dbReference>
<dbReference type="GO" id="GO:0016612">
    <property type="term" value="C:molybdenum-iron nitrogenase complex"/>
    <property type="evidence" value="ECO:0007669"/>
    <property type="project" value="InterPro"/>
</dbReference>
<evidence type="ECO:0000256" key="9">
    <source>
        <dbReference type="ARBA" id="ARBA00023002"/>
    </source>
</evidence>
<evidence type="ECO:0000259" key="17">
    <source>
        <dbReference type="Pfam" id="PF11844"/>
    </source>
</evidence>
<dbReference type="GO" id="GO:0005524">
    <property type="term" value="F:ATP binding"/>
    <property type="evidence" value="ECO:0007669"/>
    <property type="project" value="UniProtKB-KW"/>
</dbReference>
<organism evidence="18 19">
    <name type="scientific">Bradyrhizobium guangdongense</name>
    <dbReference type="NCBI Taxonomy" id="1325090"/>
    <lineage>
        <taxon>Bacteria</taxon>
        <taxon>Pseudomonadati</taxon>
        <taxon>Pseudomonadota</taxon>
        <taxon>Alphaproteobacteria</taxon>
        <taxon>Hyphomicrobiales</taxon>
        <taxon>Nitrobacteraceae</taxon>
        <taxon>Bradyrhizobium</taxon>
    </lineage>
</organism>
<dbReference type="GO" id="GO:0051536">
    <property type="term" value="F:iron-sulfur cluster binding"/>
    <property type="evidence" value="ECO:0007669"/>
    <property type="project" value="UniProtKB-KW"/>
</dbReference>
<dbReference type="InterPro" id="IPR024564">
    <property type="entry name" value="Nase_Mo-Fe_CF_bsu_N"/>
</dbReference>
<accession>A0AA87WE69</accession>
<dbReference type="AlphaFoldDB" id="A0AA87WE69"/>
<comment type="catalytic activity">
    <reaction evidence="13 15">
        <text>N2 + 8 reduced [2Fe-2S]-[ferredoxin] + 16 ATP + 16 H2O = H2 + 8 oxidized [2Fe-2S]-[ferredoxin] + 2 NH4(+) + 16 ADP + 16 phosphate + 6 H(+)</text>
        <dbReference type="Rhea" id="RHEA:21448"/>
        <dbReference type="Rhea" id="RHEA-COMP:10000"/>
        <dbReference type="Rhea" id="RHEA-COMP:10001"/>
        <dbReference type="ChEBI" id="CHEBI:15377"/>
        <dbReference type="ChEBI" id="CHEBI:15378"/>
        <dbReference type="ChEBI" id="CHEBI:17997"/>
        <dbReference type="ChEBI" id="CHEBI:18276"/>
        <dbReference type="ChEBI" id="CHEBI:28938"/>
        <dbReference type="ChEBI" id="CHEBI:30616"/>
        <dbReference type="ChEBI" id="CHEBI:33737"/>
        <dbReference type="ChEBI" id="CHEBI:33738"/>
        <dbReference type="ChEBI" id="CHEBI:43474"/>
        <dbReference type="ChEBI" id="CHEBI:456216"/>
        <dbReference type="EC" id="1.18.6.1"/>
    </reaction>
</comment>
<evidence type="ECO:0000256" key="4">
    <source>
        <dbReference type="ARBA" id="ARBA00012773"/>
    </source>
</evidence>
<evidence type="ECO:0000256" key="11">
    <source>
        <dbReference type="ARBA" id="ARBA00023014"/>
    </source>
</evidence>
<dbReference type="PROSITE" id="PS00699">
    <property type="entry name" value="NITROGENASE_1_1"/>
    <property type="match status" value="1"/>
</dbReference>
<dbReference type="GO" id="GO:0046872">
    <property type="term" value="F:metal ion binding"/>
    <property type="evidence" value="ECO:0007669"/>
    <property type="project" value="UniProtKB-KW"/>
</dbReference>
<evidence type="ECO:0000256" key="15">
    <source>
        <dbReference type="RuleBase" id="RU364127"/>
    </source>
</evidence>
<name>A0AA87WE69_9BRAD</name>